<keyword evidence="2" id="KW-1133">Transmembrane helix</keyword>
<dbReference type="AlphaFoldDB" id="A0A836CK63"/>
<gene>
    <name evidence="3" type="ORF">JKP88DRAFT_347614</name>
</gene>
<keyword evidence="2" id="KW-0812">Transmembrane</keyword>
<evidence type="ECO:0000313" key="3">
    <source>
        <dbReference type="EMBL" id="KAG5189625.1"/>
    </source>
</evidence>
<dbReference type="Proteomes" id="UP000664859">
    <property type="component" value="Unassembled WGS sequence"/>
</dbReference>
<name>A0A836CK63_9STRA</name>
<feature type="region of interest" description="Disordered" evidence="1">
    <location>
        <begin position="1"/>
        <end position="21"/>
    </location>
</feature>
<protein>
    <submittedName>
        <fullName evidence="3">Uncharacterized protein</fullName>
    </submittedName>
</protein>
<dbReference type="EMBL" id="JAFCMP010000046">
    <property type="protein sequence ID" value="KAG5189625.1"/>
    <property type="molecule type" value="Genomic_DNA"/>
</dbReference>
<sequence>METVYDGDDSSDGSDTLLSTPSGSAPVMPTAVAAAAAAAAAVAAAHCQLALATFDAVLHERPALERKRCALAALRAAAEHALGRLHYKAVPASAATAFLWQMTVSLIVAEAAPVDLVVNVNSACKRERSRWM</sequence>
<keyword evidence="4" id="KW-1185">Reference proteome</keyword>
<evidence type="ECO:0000313" key="4">
    <source>
        <dbReference type="Proteomes" id="UP000664859"/>
    </source>
</evidence>
<feature type="compositionally biased region" description="Acidic residues" evidence="1">
    <location>
        <begin position="1"/>
        <end position="12"/>
    </location>
</feature>
<accession>A0A836CK63</accession>
<proteinExistence type="predicted"/>
<evidence type="ECO:0000256" key="1">
    <source>
        <dbReference type="SAM" id="MobiDB-lite"/>
    </source>
</evidence>
<organism evidence="3 4">
    <name type="scientific">Tribonema minus</name>
    <dbReference type="NCBI Taxonomy" id="303371"/>
    <lineage>
        <taxon>Eukaryota</taxon>
        <taxon>Sar</taxon>
        <taxon>Stramenopiles</taxon>
        <taxon>Ochrophyta</taxon>
        <taxon>PX clade</taxon>
        <taxon>Xanthophyceae</taxon>
        <taxon>Tribonematales</taxon>
        <taxon>Tribonemataceae</taxon>
        <taxon>Tribonema</taxon>
    </lineage>
</organism>
<reference evidence="3" key="1">
    <citation type="submission" date="2021-02" db="EMBL/GenBank/DDBJ databases">
        <title>First Annotated Genome of the Yellow-green Alga Tribonema minus.</title>
        <authorList>
            <person name="Mahan K.M."/>
        </authorList>
    </citation>
    <scope>NUCLEOTIDE SEQUENCE</scope>
    <source>
        <strain evidence="3">UTEX B ZZ1240</strain>
    </source>
</reference>
<evidence type="ECO:0000256" key="2">
    <source>
        <dbReference type="SAM" id="Phobius"/>
    </source>
</evidence>
<keyword evidence="2" id="KW-0472">Membrane</keyword>
<feature type="transmembrane region" description="Helical" evidence="2">
    <location>
        <begin position="31"/>
        <end position="58"/>
    </location>
</feature>
<comment type="caution">
    <text evidence="3">The sequence shown here is derived from an EMBL/GenBank/DDBJ whole genome shotgun (WGS) entry which is preliminary data.</text>
</comment>